<dbReference type="InterPro" id="IPR027417">
    <property type="entry name" value="P-loop_NTPase"/>
</dbReference>
<evidence type="ECO:0008006" key="3">
    <source>
        <dbReference type="Google" id="ProtNLM"/>
    </source>
</evidence>
<accession>A0A921QRA5</accession>
<reference evidence="1" key="1">
    <citation type="journal article" date="2019" name="BMC Genomics">
        <title>A new reference genome for Sorghum bicolor reveals high levels of sequence similarity between sweet and grain genotypes: implications for the genetics of sugar metabolism.</title>
        <authorList>
            <person name="Cooper E.A."/>
            <person name="Brenton Z.W."/>
            <person name="Flinn B.S."/>
            <person name="Jenkins J."/>
            <person name="Shu S."/>
            <person name="Flowers D."/>
            <person name="Luo F."/>
            <person name="Wang Y."/>
            <person name="Xia P."/>
            <person name="Barry K."/>
            <person name="Daum C."/>
            <person name="Lipzen A."/>
            <person name="Yoshinaga Y."/>
            <person name="Schmutz J."/>
            <person name="Saski C."/>
            <person name="Vermerris W."/>
            <person name="Kresovich S."/>
        </authorList>
    </citation>
    <scope>NUCLEOTIDE SEQUENCE</scope>
</reference>
<dbReference type="AlphaFoldDB" id="A0A921QRA5"/>
<evidence type="ECO:0000313" key="2">
    <source>
        <dbReference type="Proteomes" id="UP000807115"/>
    </source>
</evidence>
<comment type="caution">
    <text evidence="1">The sequence shown here is derived from an EMBL/GenBank/DDBJ whole genome shotgun (WGS) entry which is preliminary data.</text>
</comment>
<reference evidence="1" key="2">
    <citation type="submission" date="2020-10" db="EMBL/GenBank/DDBJ databases">
        <authorList>
            <person name="Cooper E.A."/>
            <person name="Brenton Z.W."/>
            <person name="Flinn B.S."/>
            <person name="Jenkins J."/>
            <person name="Shu S."/>
            <person name="Flowers D."/>
            <person name="Luo F."/>
            <person name="Wang Y."/>
            <person name="Xia P."/>
            <person name="Barry K."/>
            <person name="Daum C."/>
            <person name="Lipzen A."/>
            <person name="Yoshinaga Y."/>
            <person name="Schmutz J."/>
            <person name="Saski C."/>
            <person name="Vermerris W."/>
            <person name="Kresovich S."/>
        </authorList>
    </citation>
    <scope>NUCLEOTIDE SEQUENCE</scope>
</reference>
<organism evidence="1 2">
    <name type="scientific">Sorghum bicolor</name>
    <name type="common">Sorghum</name>
    <name type="synonym">Sorghum vulgare</name>
    <dbReference type="NCBI Taxonomy" id="4558"/>
    <lineage>
        <taxon>Eukaryota</taxon>
        <taxon>Viridiplantae</taxon>
        <taxon>Streptophyta</taxon>
        <taxon>Embryophyta</taxon>
        <taxon>Tracheophyta</taxon>
        <taxon>Spermatophyta</taxon>
        <taxon>Magnoliopsida</taxon>
        <taxon>Liliopsida</taxon>
        <taxon>Poales</taxon>
        <taxon>Poaceae</taxon>
        <taxon>PACMAD clade</taxon>
        <taxon>Panicoideae</taxon>
        <taxon>Andropogonodae</taxon>
        <taxon>Andropogoneae</taxon>
        <taxon>Sorghinae</taxon>
        <taxon>Sorghum</taxon>
    </lineage>
</organism>
<dbReference type="PANTHER" id="PTHR48040">
    <property type="entry name" value="PLEIOTROPIC DRUG RESISTANCE PROTEIN 1-LIKE ISOFORM X1"/>
    <property type="match status" value="1"/>
</dbReference>
<dbReference type="PANTHER" id="PTHR48040:SF18">
    <property type="entry name" value="PLEIOTROPIC DRUG RESISTANCE PROTEIN 3-LIKE ISOFORM X1"/>
    <property type="match status" value="1"/>
</dbReference>
<dbReference type="Proteomes" id="UP000807115">
    <property type="component" value="Chromosome 6"/>
</dbReference>
<name>A0A921QRA5_SORBI</name>
<gene>
    <name evidence="1" type="ORF">BDA96_06G140100</name>
</gene>
<sequence length="68" mass="7587">MEVDKTTLFKALAGKLVSASNNLKVTGEIEYNGMKLSDFVPERTAVYIDQYDLQVPEMTVRVSMISLS</sequence>
<dbReference type="EMBL" id="CM027685">
    <property type="protein sequence ID" value="KAG0526368.1"/>
    <property type="molecule type" value="Genomic_DNA"/>
</dbReference>
<proteinExistence type="predicted"/>
<dbReference type="Gene3D" id="3.40.50.300">
    <property type="entry name" value="P-loop containing nucleotide triphosphate hydrolases"/>
    <property type="match status" value="1"/>
</dbReference>
<protein>
    <recommendedName>
        <fullName evidence="3">ABC transporter domain-containing protein</fullName>
    </recommendedName>
</protein>
<evidence type="ECO:0000313" key="1">
    <source>
        <dbReference type="EMBL" id="KAG0526368.1"/>
    </source>
</evidence>